<evidence type="ECO:0000313" key="8">
    <source>
        <dbReference type="EMBL" id="KAG8516584.1"/>
    </source>
</evidence>
<feature type="compositionally biased region" description="Basic and acidic residues" evidence="6">
    <location>
        <begin position="789"/>
        <end position="802"/>
    </location>
</feature>
<keyword evidence="1" id="KW-0479">Metal-binding</keyword>
<dbReference type="GO" id="GO:0043565">
    <property type="term" value="F:sequence-specific DNA binding"/>
    <property type="evidence" value="ECO:0007669"/>
    <property type="project" value="TreeGrafter"/>
</dbReference>
<evidence type="ECO:0000256" key="3">
    <source>
        <dbReference type="ARBA" id="ARBA00022771"/>
    </source>
</evidence>
<dbReference type="GO" id="GO:0008270">
    <property type="term" value="F:zinc ion binding"/>
    <property type="evidence" value="ECO:0007669"/>
    <property type="project" value="UniProtKB-KW"/>
</dbReference>
<dbReference type="Gene3D" id="3.30.160.60">
    <property type="entry name" value="Classic Zinc Finger"/>
    <property type="match status" value="2"/>
</dbReference>
<name>A0A8J6A759_GALPY</name>
<dbReference type="SMART" id="SM00355">
    <property type="entry name" value="ZnF_C2H2"/>
    <property type="match status" value="5"/>
</dbReference>
<sequence length="873" mass="97240">MVKYDVATHQEFTKNSFVGDVSVLTSPVEKHLNQKMLGYPGKTFCTGTYMYDGIQLPNNDFLYYIVFAGEPNITSGTNLNRKGLQNKSHFRTIAPKIVPKVAPSRMLSCHSPSFCDQGNPGPSINSTPLGMPTQNYALMQVAGQEGTFSLVALPHVASAQPFQKPIMPLPENLKLPIPRYQRPQHNKGSKKKPILNSPDSGCSKPSQTQVSPSPPDRPEVPRKPSPSEQVSSLDHTAASVGTAVLTDKCDHRHSPPPVTTQGGGLLNSSASPTLYVPGEPSAMQGIIKVSEKANSASKNIPCKPAVASEKVKEHTNLAKVMTNLSPAVLGNGIQLIPKGKLPILPYSRVKTTEVCKSESAVNIASFSLSGLRTNCDKTSSITEDFNATTKVAGKIPVPQVSKQSPCESSFCPVTKLDLNHKTKLSRGATKRRGRKRKIPDEILPFQGKRRKYIINKGRENDRLKNNPQESRDPKPGAMKKYRSIMPKPVLVMPTLGSPAATLQSQTPDSLGQGLLLSNSLTPKNLDCKQVGSPSPKSSCAFRNGFSAVRKPWHRCHFCNHVFQFKQHLRDHMNTHTNRRPYSCRICRKAYVHSGSLSTHMKLHHSENRPKKLMCCEFCAKVFGHIRVYFGHLKEVHRVVISTEPSPSELQLGDMPRNRDLSAREMEDSMERENKLCLEEDLLNQTDEVKLQIKCGRCQITAQSFAEIKFHLLYVHGEEIQGRLQEGLLPVSRGAPEELVKQTASPWKQRPERIRQEDHCSSGEELHTFPKLKRQLYLHQNDVELLVKDDRAPPEQSEPREDSQGPEFPSPNTDPLQSHSGFNCVLCAQTLRRKEELLVHWEQQHRCEDPPKLWTILNALSTQGVTELSHGFET</sequence>
<feature type="region of interest" description="Disordered" evidence="6">
    <location>
        <begin position="789"/>
        <end position="818"/>
    </location>
</feature>
<evidence type="ECO:0000256" key="4">
    <source>
        <dbReference type="ARBA" id="ARBA00022833"/>
    </source>
</evidence>
<proteinExistence type="predicted"/>
<reference evidence="8" key="1">
    <citation type="journal article" date="2021" name="Evol. Appl.">
        <title>The genome of the Pyrenean desman and the effects of bottlenecks and inbreeding on the genomic landscape of an endangered species.</title>
        <authorList>
            <person name="Escoda L."/>
            <person name="Castresana J."/>
        </authorList>
    </citation>
    <scope>NUCLEOTIDE SEQUENCE</scope>
    <source>
        <strain evidence="8">IBE-C5619</strain>
    </source>
</reference>
<dbReference type="OrthoDB" id="3437960at2759"/>
<gene>
    <name evidence="8" type="ORF">J0S82_004031</name>
</gene>
<dbReference type="AlphaFoldDB" id="A0A8J6A759"/>
<feature type="compositionally biased region" description="Polar residues" evidence="6">
    <location>
        <begin position="809"/>
        <end position="818"/>
    </location>
</feature>
<accession>A0A8J6A759</accession>
<feature type="region of interest" description="Disordered" evidence="6">
    <location>
        <begin position="449"/>
        <end position="479"/>
    </location>
</feature>
<dbReference type="Proteomes" id="UP000700334">
    <property type="component" value="Unassembled WGS sequence"/>
</dbReference>
<dbReference type="GO" id="GO:0005634">
    <property type="term" value="C:nucleus"/>
    <property type="evidence" value="ECO:0007669"/>
    <property type="project" value="TreeGrafter"/>
</dbReference>
<keyword evidence="2" id="KW-0677">Repeat</keyword>
<dbReference type="FunFam" id="3.30.160.60:FF:000946">
    <property type="entry name" value="Zinc finger protein 438"/>
    <property type="match status" value="1"/>
</dbReference>
<evidence type="ECO:0000259" key="7">
    <source>
        <dbReference type="PROSITE" id="PS50157"/>
    </source>
</evidence>
<dbReference type="InterPro" id="IPR036236">
    <property type="entry name" value="Znf_C2H2_sf"/>
</dbReference>
<organism evidence="8 9">
    <name type="scientific">Galemys pyrenaicus</name>
    <name type="common">Iberian desman</name>
    <name type="synonym">Pyrenean desman</name>
    <dbReference type="NCBI Taxonomy" id="202257"/>
    <lineage>
        <taxon>Eukaryota</taxon>
        <taxon>Metazoa</taxon>
        <taxon>Chordata</taxon>
        <taxon>Craniata</taxon>
        <taxon>Vertebrata</taxon>
        <taxon>Euteleostomi</taxon>
        <taxon>Mammalia</taxon>
        <taxon>Eutheria</taxon>
        <taxon>Laurasiatheria</taxon>
        <taxon>Eulipotyphla</taxon>
        <taxon>Talpidae</taxon>
        <taxon>Galemys</taxon>
    </lineage>
</organism>
<feature type="domain" description="C2H2-type" evidence="7">
    <location>
        <begin position="553"/>
        <end position="580"/>
    </location>
</feature>
<evidence type="ECO:0000313" key="9">
    <source>
        <dbReference type="Proteomes" id="UP000700334"/>
    </source>
</evidence>
<feature type="compositionally biased region" description="Basic and acidic residues" evidence="6">
    <location>
        <begin position="456"/>
        <end position="474"/>
    </location>
</feature>
<comment type="caution">
    <text evidence="8">The sequence shown here is derived from an EMBL/GenBank/DDBJ whole genome shotgun (WGS) entry which is preliminary data.</text>
</comment>
<keyword evidence="3 5" id="KW-0863">Zinc-finger</keyword>
<keyword evidence="9" id="KW-1185">Reference proteome</keyword>
<dbReference type="EMBL" id="JAGFMF010011673">
    <property type="protein sequence ID" value="KAG8516584.1"/>
    <property type="molecule type" value="Genomic_DNA"/>
</dbReference>
<dbReference type="GO" id="GO:0000981">
    <property type="term" value="F:DNA-binding transcription factor activity, RNA polymerase II-specific"/>
    <property type="evidence" value="ECO:0007669"/>
    <property type="project" value="TreeGrafter"/>
</dbReference>
<feature type="compositionally biased region" description="Polar residues" evidence="6">
    <location>
        <begin position="197"/>
        <end position="211"/>
    </location>
</feature>
<dbReference type="PANTHER" id="PTHR24408">
    <property type="entry name" value="ZINC FINGER PROTEIN"/>
    <property type="match status" value="1"/>
</dbReference>
<dbReference type="InterPro" id="IPR013087">
    <property type="entry name" value="Znf_C2H2_type"/>
</dbReference>
<feature type="region of interest" description="Disordered" evidence="6">
    <location>
        <begin position="179"/>
        <end position="235"/>
    </location>
</feature>
<evidence type="ECO:0000256" key="2">
    <source>
        <dbReference type="ARBA" id="ARBA00022737"/>
    </source>
</evidence>
<feature type="region of interest" description="Disordered" evidence="6">
    <location>
        <begin position="247"/>
        <end position="272"/>
    </location>
</feature>
<keyword evidence="4" id="KW-0862">Zinc</keyword>
<feature type="domain" description="C2H2-type" evidence="7">
    <location>
        <begin position="581"/>
        <end position="609"/>
    </location>
</feature>
<evidence type="ECO:0000256" key="1">
    <source>
        <dbReference type="ARBA" id="ARBA00022723"/>
    </source>
</evidence>
<protein>
    <submittedName>
        <fullName evidence="8">Zinc finger protein 438</fullName>
    </submittedName>
</protein>
<dbReference type="PROSITE" id="PS00028">
    <property type="entry name" value="ZINC_FINGER_C2H2_1"/>
    <property type="match status" value="4"/>
</dbReference>
<feature type="region of interest" description="Disordered" evidence="6">
    <location>
        <begin position="741"/>
        <end position="761"/>
    </location>
</feature>
<feature type="compositionally biased region" description="Basic and acidic residues" evidence="6">
    <location>
        <begin position="748"/>
        <end position="761"/>
    </location>
</feature>
<evidence type="ECO:0000256" key="5">
    <source>
        <dbReference type="PROSITE-ProRule" id="PRU00042"/>
    </source>
</evidence>
<feature type="compositionally biased region" description="Basic residues" evidence="6">
    <location>
        <begin position="182"/>
        <end position="193"/>
    </location>
</feature>
<dbReference type="PANTHER" id="PTHR24408:SF23">
    <property type="entry name" value="ZINC FINGER PROTEIN 438"/>
    <property type="match status" value="1"/>
</dbReference>
<dbReference type="SUPFAM" id="SSF57667">
    <property type="entry name" value="beta-beta-alpha zinc fingers"/>
    <property type="match status" value="1"/>
</dbReference>
<dbReference type="PROSITE" id="PS50157">
    <property type="entry name" value="ZINC_FINGER_C2H2_2"/>
    <property type="match status" value="3"/>
</dbReference>
<evidence type="ECO:0000256" key="6">
    <source>
        <dbReference type="SAM" id="MobiDB-lite"/>
    </source>
</evidence>
<feature type="domain" description="C2H2-type" evidence="7">
    <location>
        <begin position="821"/>
        <end position="849"/>
    </location>
</feature>